<reference evidence="3 4" key="1">
    <citation type="submission" date="2015-08" db="EMBL/GenBank/DDBJ databases">
        <title>Emmonsia species relationships and genome sequence.</title>
        <authorList>
            <person name="Cuomo C.A."/>
            <person name="Schwartz I.S."/>
            <person name="Kenyon C."/>
            <person name="De Hoog G.S."/>
            <person name="Govender N.P."/>
            <person name="Botha A."/>
            <person name="Moreno L."/>
            <person name="De Vries M."/>
            <person name="Munoz J.F."/>
            <person name="Stielow J.B."/>
        </authorList>
    </citation>
    <scope>NUCLEOTIDE SEQUENCE [LARGE SCALE GENOMIC DNA]</scope>
    <source>
        <strain evidence="3 4">EI222</strain>
    </source>
</reference>
<name>A0A1J9R0J9_9EURO</name>
<feature type="compositionally biased region" description="Basic and acidic residues" evidence="2">
    <location>
        <begin position="219"/>
        <end position="233"/>
    </location>
</feature>
<dbReference type="AlphaFoldDB" id="A0A1J9R0J9"/>
<dbReference type="EMBL" id="LGTZ01001555">
    <property type="protein sequence ID" value="OJD21093.1"/>
    <property type="molecule type" value="Genomic_DNA"/>
</dbReference>
<feature type="coiled-coil region" evidence="1">
    <location>
        <begin position="173"/>
        <end position="200"/>
    </location>
</feature>
<evidence type="ECO:0000313" key="4">
    <source>
        <dbReference type="Proteomes" id="UP000242791"/>
    </source>
</evidence>
<dbReference type="Proteomes" id="UP000242791">
    <property type="component" value="Unassembled WGS sequence"/>
</dbReference>
<gene>
    <name evidence="3" type="ORF">ACJ73_07570</name>
</gene>
<sequence length="233" mass="27170">MTHTHTHPTEHTLSNTTRLITSKWHLAVLGAENNLLHFPHTSSYFFHPGLQVAPNLVNIVLDQFSQAIDLLNEQRVLQGELKATQNLNFHDTLVLRDTSNHCRTLQERVAGLQHNCKLFNATLDKMRAQLDEHYHRRVLMERNWTTLHSENQMLWKLISQDSGVSAPGELSPVQQLLNGYRNQQRIIDNLNARIKEHEIETLRSEWSEHEDSEEEETVIIDKDNNEEEYVKMD</sequence>
<evidence type="ECO:0000313" key="3">
    <source>
        <dbReference type="EMBL" id="OJD21093.1"/>
    </source>
</evidence>
<accession>A0A1J9R0J9</accession>
<proteinExistence type="predicted"/>
<keyword evidence="4" id="KW-1185">Reference proteome</keyword>
<comment type="caution">
    <text evidence="3">The sequence shown here is derived from an EMBL/GenBank/DDBJ whole genome shotgun (WGS) entry which is preliminary data.</text>
</comment>
<protein>
    <submittedName>
        <fullName evidence="3">Uncharacterized protein</fullName>
    </submittedName>
</protein>
<evidence type="ECO:0000256" key="1">
    <source>
        <dbReference type="SAM" id="Coils"/>
    </source>
</evidence>
<feature type="region of interest" description="Disordered" evidence="2">
    <location>
        <begin position="205"/>
        <end position="233"/>
    </location>
</feature>
<dbReference type="VEuPathDB" id="FungiDB:ACJ73_07570"/>
<evidence type="ECO:0000256" key="2">
    <source>
        <dbReference type="SAM" id="MobiDB-lite"/>
    </source>
</evidence>
<keyword evidence="1" id="KW-0175">Coiled coil</keyword>
<organism evidence="3 4">
    <name type="scientific">Blastomyces percursus</name>
    <dbReference type="NCBI Taxonomy" id="1658174"/>
    <lineage>
        <taxon>Eukaryota</taxon>
        <taxon>Fungi</taxon>
        <taxon>Dikarya</taxon>
        <taxon>Ascomycota</taxon>
        <taxon>Pezizomycotina</taxon>
        <taxon>Eurotiomycetes</taxon>
        <taxon>Eurotiomycetidae</taxon>
        <taxon>Onygenales</taxon>
        <taxon>Ajellomycetaceae</taxon>
        <taxon>Blastomyces</taxon>
    </lineage>
</organism>